<evidence type="ECO:0000256" key="8">
    <source>
        <dbReference type="SAM" id="SignalP"/>
    </source>
</evidence>
<protein>
    <submittedName>
        <fullName evidence="10">Lipase 3-like</fullName>
    </submittedName>
</protein>
<evidence type="ECO:0000256" key="5">
    <source>
        <dbReference type="ARBA" id="ARBA00023098"/>
    </source>
</evidence>
<comment type="similarity">
    <text evidence="1">Belongs to the AB hydrolase superfamily. Lipase family.</text>
</comment>
<keyword evidence="6" id="KW-0325">Glycoprotein</keyword>
<proteinExistence type="inferred from homology"/>
<evidence type="ECO:0000256" key="7">
    <source>
        <dbReference type="SAM" id="MobiDB-lite"/>
    </source>
</evidence>
<dbReference type="GeneID" id="106114113"/>
<gene>
    <name evidence="10" type="primary">LOC106114113</name>
</gene>
<evidence type="ECO:0000256" key="6">
    <source>
        <dbReference type="ARBA" id="ARBA00023180"/>
    </source>
</evidence>
<keyword evidence="5" id="KW-0443">Lipid metabolism</keyword>
<dbReference type="Pfam" id="PF04083">
    <property type="entry name" value="Abhydro_lipase"/>
    <property type="match status" value="1"/>
</dbReference>
<evidence type="ECO:0000256" key="3">
    <source>
        <dbReference type="ARBA" id="ARBA00022801"/>
    </source>
</evidence>
<dbReference type="AlphaFoldDB" id="A0AAJ7E4Q4"/>
<keyword evidence="4" id="KW-0442">Lipid degradation</keyword>
<feature type="signal peptide" evidence="8">
    <location>
        <begin position="1"/>
        <end position="32"/>
    </location>
</feature>
<dbReference type="Gene3D" id="3.40.50.1820">
    <property type="entry name" value="alpha/beta hydrolase"/>
    <property type="match status" value="1"/>
</dbReference>
<dbReference type="GO" id="GO:0016787">
    <property type="term" value="F:hydrolase activity"/>
    <property type="evidence" value="ECO:0007669"/>
    <property type="project" value="UniProtKB-KW"/>
</dbReference>
<feature type="compositionally biased region" description="Basic residues" evidence="7">
    <location>
        <begin position="54"/>
        <end position="74"/>
    </location>
</feature>
<evidence type="ECO:0000259" key="9">
    <source>
        <dbReference type="Pfam" id="PF04083"/>
    </source>
</evidence>
<feature type="chain" id="PRO_5042595107" evidence="8">
    <location>
        <begin position="33"/>
        <end position="554"/>
    </location>
</feature>
<keyword evidence="3" id="KW-0378">Hydrolase</keyword>
<sequence>MEADNQSPLLAAATMKAIALLLALALAGHAAASIFRHELPTAQHHDDLDDLPQHHHSGHEKVHHKVHHKHHHHQSSSASSESNERTHSQATDGYITFNVDNIWDKPLTSFIVNRDDSRPLHGDMLTWKGVQIATGPRSPVTALKEIERIFDDAYTTMKHFTEEEKKSFHKAYLAANKIENEDVHLNSSQLLKKHHYKVEEHTVLTDDGYHLTVFRVAPKQMPIGQDSTSSPVVFLAHGLLGSSDDWLLMGPERSLAYILADLGYEVWLGNTRGSKYSRNHASKHEAQPDFWQFSNDEIALHDTPAMIDHALRTSQQKTLQYIGVSQGTTAIFALMASRPEYNEKISKVHAISPMVYMTKVRSPLFRMITTTSPFHERLQEQIGSGEFKPAKELIYTVGGNMCQNEIGCKNVCSNINFVMAGFGDVPVERIPVVLGHLPAGGSTRQMQHYAQGVASHDFRKFDHGPEVNKKVYGHVQPPKYEMSEVRVPVVLYSAPSDWLAHPDDVMRLFKELPNAKAHSVVADEQFSHMDFLFSDKAPQAVYESLIYNMKEDNQ</sequence>
<evidence type="ECO:0000256" key="4">
    <source>
        <dbReference type="ARBA" id="ARBA00022963"/>
    </source>
</evidence>
<feature type="domain" description="Partial AB-hydrolase lipase" evidence="9">
    <location>
        <begin position="188"/>
        <end position="249"/>
    </location>
</feature>
<evidence type="ECO:0000313" key="10">
    <source>
        <dbReference type="RefSeq" id="XP_013162660.1"/>
    </source>
</evidence>
<dbReference type="Proteomes" id="UP000694872">
    <property type="component" value="Unplaced"/>
</dbReference>
<dbReference type="GO" id="GO:0016042">
    <property type="term" value="P:lipid catabolic process"/>
    <property type="evidence" value="ECO:0007669"/>
    <property type="project" value="UniProtKB-KW"/>
</dbReference>
<dbReference type="SUPFAM" id="SSF53474">
    <property type="entry name" value="alpha/beta-Hydrolases"/>
    <property type="match status" value="1"/>
</dbReference>
<evidence type="ECO:0000256" key="1">
    <source>
        <dbReference type="ARBA" id="ARBA00010701"/>
    </source>
</evidence>
<dbReference type="PANTHER" id="PTHR11005">
    <property type="entry name" value="LYSOSOMAL ACID LIPASE-RELATED"/>
    <property type="match status" value="1"/>
</dbReference>
<dbReference type="KEGG" id="pxu:106114113"/>
<feature type="region of interest" description="Disordered" evidence="7">
    <location>
        <begin position="45"/>
        <end position="88"/>
    </location>
</feature>
<reference evidence="10" key="1">
    <citation type="submission" date="2025-08" db="UniProtKB">
        <authorList>
            <consortium name="RefSeq"/>
        </authorList>
    </citation>
    <scope>IDENTIFICATION</scope>
</reference>
<keyword evidence="2 8" id="KW-0732">Signal</keyword>
<name>A0AAJ7E4Q4_PAPXU</name>
<dbReference type="InterPro" id="IPR029058">
    <property type="entry name" value="AB_hydrolase_fold"/>
</dbReference>
<organism evidence="10">
    <name type="scientific">Papilio xuthus</name>
    <name type="common">Asian swallowtail butterfly</name>
    <dbReference type="NCBI Taxonomy" id="66420"/>
    <lineage>
        <taxon>Eukaryota</taxon>
        <taxon>Metazoa</taxon>
        <taxon>Ecdysozoa</taxon>
        <taxon>Arthropoda</taxon>
        <taxon>Hexapoda</taxon>
        <taxon>Insecta</taxon>
        <taxon>Pterygota</taxon>
        <taxon>Neoptera</taxon>
        <taxon>Endopterygota</taxon>
        <taxon>Lepidoptera</taxon>
        <taxon>Glossata</taxon>
        <taxon>Ditrysia</taxon>
        <taxon>Papilionoidea</taxon>
        <taxon>Papilionidae</taxon>
        <taxon>Papilioninae</taxon>
        <taxon>Papilio</taxon>
    </lineage>
</organism>
<accession>A0AAJ7E4Q4</accession>
<dbReference type="RefSeq" id="XP_013162660.1">
    <property type="nucleotide sequence ID" value="XM_013307206.1"/>
</dbReference>
<dbReference type="InterPro" id="IPR006693">
    <property type="entry name" value="AB_hydrolase_lipase"/>
</dbReference>
<dbReference type="FunFam" id="3.40.50.1820:FF:000057">
    <property type="entry name" value="Lipase"/>
    <property type="match status" value="1"/>
</dbReference>
<evidence type="ECO:0000256" key="2">
    <source>
        <dbReference type="ARBA" id="ARBA00022729"/>
    </source>
</evidence>